<dbReference type="InterPro" id="IPR039780">
    <property type="entry name" value="Mot2"/>
</dbReference>
<dbReference type="PROSITE" id="PS50102">
    <property type="entry name" value="RRM"/>
    <property type="match status" value="1"/>
</dbReference>
<dbReference type="SUPFAM" id="SSF54928">
    <property type="entry name" value="RNA-binding domain, RBD"/>
    <property type="match status" value="1"/>
</dbReference>
<dbReference type="InterPro" id="IPR000504">
    <property type="entry name" value="RRM_dom"/>
</dbReference>
<comment type="caution">
    <text evidence="6">The sequence shown here is derived from an EMBL/GenBank/DDBJ whole genome shotgun (WGS) entry which is preliminary data.</text>
</comment>
<keyword evidence="2" id="KW-0694">RNA-binding</keyword>
<keyword evidence="7" id="KW-1185">Reference proteome</keyword>
<name>A0AAD1U4H0_EUPCR</name>
<dbReference type="InterPro" id="IPR012677">
    <property type="entry name" value="Nucleotide-bd_a/b_plait_sf"/>
</dbReference>
<reference evidence="6" key="1">
    <citation type="submission" date="2023-07" db="EMBL/GenBank/DDBJ databases">
        <authorList>
            <consortium name="AG Swart"/>
            <person name="Singh M."/>
            <person name="Singh A."/>
            <person name="Seah K."/>
            <person name="Emmerich C."/>
        </authorList>
    </citation>
    <scope>NUCLEOTIDE SEQUENCE</scope>
    <source>
        <strain evidence="6">DP1</strain>
    </source>
</reference>
<dbReference type="Proteomes" id="UP001295684">
    <property type="component" value="Unassembled WGS sequence"/>
</dbReference>
<dbReference type="PANTHER" id="PTHR12603">
    <property type="entry name" value="CCR4-NOT TRANSCRIPTION COMPLEX RELATED"/>
    <property type="match status" value="1"/>
</dbReference>
<dbReference type="GO" id="GO:0003723">
    <property type="term" value="F:RNA binding"/>
    <property type="evidence" value="ECO:0007669"/>
    <property type="project" value="UniProtKB-UniRule"/>
</dbReference>
<dbReference type="GO" id="GO:0016567">
    <property type="term" value="P:protein ubiquitination"/>
    <property type="evidence" value="ECO:0007669"/>
    <property type="project" value="TreeGrafter"/>
</dbReference>
<feature type="domain" description="RING-type" evidence="4">
    <location>
        <begin position="5"/>
        <end position="52"/>
    </location>
</feature>
<accession>A0AAD1U4H0</accession>
<feature type="region of interest" description="Disordered" evidence="3">
    <location>
        <begin position="289"/>
        <end position="315"/>
    </location>
</feature>
<keyword evidence="1" id="KW-0479">Metal-binding</keyword>
<evidence type="ECO:0000259" key="5">
    <source>
        <dbReference type="PROSITE" id="PS50102"/>
    </source>
</evidence>
<dbReference type="InterPro" id="IPR034261">
    <property type="entry name" value="CNOT4_RRM"/>
</dbReference>
<dbReference type="InterPro" id="IPR001841">
    <property type="entry name" value="Znf_RING"/>
</dbReference>
<organism evidence="6 7">
    <name type="scientific">Euplotes crassus</name>
    <dbReference type="NCBI Taxonomy" id="5936"/>
    <lineage>
        <taxon>Eukaryota</taxon>
        <taxon>Sar</taxon>
        <taxon>Alveolata</taxon>
        <taxon>Ciliophora</taxon>
        <taxon>Intramacronucleata</taxon>
        <taxon>Spirotrichea</taxon>
        <taxon>Hypotrichia</taxon>
        <taxon>Euplotida</taxon>
        <taxon>Euplotidae</taxon>
        <taxon>Moneuplotes</taxon>
    </lineage>
</organism>
<keyword evidence="1" id="KW-0863">Zinc-finger</keyword>
<evidence type="ECO:0000259" key="4">
    <source>
        <dbReference type="PROSITE" id="PS50089"/>
    </source>
</evidence>
<dbReference type="EMBL" id="CAMPGE010001545">
    <property type="protein sequence ID" value="CAI2360337.1"/>
    <property type="molecule type" value="Genomic_DNA"/>
</dbReference>
<evidence type="ECO:0000313" key="6">
    <source>
        <dbReference type="EMBL" id="CAI2360337.1"/>
    </source>
</evidence>
<evidence type="ECO:0000313" key="7">
    <source>
        <dbReference type="Proteomes" id="UP001295684"/>
    </source>
</evidence>
<protein>
    <recommendedName>
        <fullName evidence="8">CCR4-NOT transcription complex subunit 4</fullName>
    </recommendedName>
</protein>
<feature type="domain" description="RRM" evidence="5">
    <location>
        <begin position="105"/>
        <end position="195"/>
    </location>
</feature>
<dbReference type="GO" id="GO:0004842">
    <property type="term" value="F:ubiquitin-protein transferase activity"/>
    <property type="evidence" value="ECO:0007669"/>
    <property type="project" value="InterPro"/>
</dbReference>
<dbReference type="SMART" id="SM00361">
    <property type="entry name" value="RRM_1"/>
    <property type="match status" value="1"/>
</dbReference>
<dbReference type="AlphaFoldDB" id="A0AAD1U4H0"/>
<feature type="compositionally biased region" description="Basic and acidic residues" evidence="3">
    <location>
        <begin position="576"/>
        <end position="591"/>
    </location>
</feature>
<dbReference type="GO" id="GO:0030014">
    <property type="term" value="C:CCR4-NOT complex"/>
    <property type="evidence" value="ECO:0007669"/>
    <property type="project" value="InterPro"/>
</dbReference>
<dbReference type="InterPro" id="IPR035979">
    <property type="entry name" value="RBD_domain_sf"/>
</dbReference>
<gene>
    <name evidence="6" type="ORF">ECRASSUSDP1_LOCUS1638</name>
</gene>
<keyword evidence="1" id="KW-0862">Zinc</keyword>
<proteinExistence type="predicted"/>
<dbReference type="InterPro" id="IPR003954">
    <property type="entry name" value="RRM_euk-type"/>
</dbReference>
<evidence type="ECO:0008006" key="8">
    <source>
        <dbReference type="Google" id="ProtNLM"/>
    </source>
</evidence>
<evidence type="ECO:0000256" key="3">
    <source>
        <dbReference type="SAM" id="MobiDB-lite"/>
    </source>
</evidence>
<feature type="region of interest" description="Disordered" evidence="3">
    <location>
        <begin position="558"/>
        <end position="592"/>
    </location>
</feature>
<sequence length="674" mass="78123">MSKKCSNCERRMKDKEKEVIVCKNCGEFAICHLCSRNLSEYVRGPGLCPFCESYPRKSNYEKSSSKYNCCYRTRSKNHSDTNARPRQRKHTNVRDIKSLRVLQKNLVYVIGLSPELVLGKHDSEILKSSEYFGQYGTLKKVVVNKNYVYKPKGSTSPSYGAYVTYSSSKEAALAILGIEQHEMDNRLLRASFGTTKYCSFFLKDQKCLNKDCLYLHKWHDESETYTKEEMASKKIFSDQLEIALRVSGLNSMTKDEFVAEYEKTYGKLVTKTQFPNILQIIEKYSKYNANKDQSSEKKTPKKVSQKASTIDPGRKLNQALEETKKKKPKAVNQQELQQKAHQEIENKIHEANIIAMNRELKREEMAMSKSKSKVLHPYSKLMKCETMNPYLLTQMHQNPHIQIDPRREVENKRAISSTRDKGHQMVAYSPSDRQLNTFENYNLFGLSEDSTICKTPQTVVGQENFPYMISPYFFNRNTESRFNFARSMDPKEETVSLQIPVKIQEILEKNIRTMSNKAHKNSVEDTSSTDIIDFHEDWSSTMDKLRFEDERILSMASRRSSPHRFDNNRHNLSPRSELHKKPGSLSKRDGGDYMWSTSNKLDSRSSIYSNAECNRSEAVGFQYDSETASNNEYLPDHLRFTNEFNLHSHRSRKSYPPTCEPSSLSHLYSFCLIL</sequence>
<dbReference type="CDD" id="cd12438">
    <property type="entry name" value="RRM_CNOT4"/>
    <property type="match status" value="1"/>
</dbReference>
<dbReference type="GO" id="GO:0008270">
    <property type="term" value="F:zinc ion binding"/>
    <property type="evidence" value="ECO:0007669"/>
    <property type="project" value="UniProtKB-KW"/>
</dbReference>
<dbReference type="PROSITE" id="PS50089">
    <property type="entry name" value="ZF_RING_2"/>
    <property type="match status" value="1"/>
</dbReference>
<evidence type="ECO:0000256" key="2">
    <source>
        <dbReference type="PROSITE-ProRule" id="PRU00176"/>
    </source>
</evidence>
<evidence type="ECO:0000256" key="1">
    <source>
        <dbReference type="PROSITE-ProRule" id="PRU00175"/>
    </source>
</evidence>
<dbReference type="Gene3D" id="3.30.70.330">
    <property type="match status" value="1"/>
</dbReference>
<dbReference type="PANTHER" id="PTHR12603:SF0">
    <property type="entry name" value="CCR4-NOT TRANSCRIPTION COMPLEX SUBUNIT 4"/>
    <property type="match status" value="1"/>
</dbReference>